<gene>
    <name evidence="2" type="ORF">EDC91_11678</name>
</gene>
<feature type="transmembrane region" description="Helical" evidence="1">
    <location>
        <begin position="29"/>
        <end position="47"/>
    </location>
</feature>
<organism evidence="2 3">
    <name type="scientific">Shewanella fodinae</name>
    <dbReference type="NCBI Taxonomy" id="552357"/>
    <lineage>
        <taxon>Bacteria</taxon>
        <taxon>Pseudomonadati</taxon>
        <taxon>Pseudomonadota</taxon>
        <taxon>Gammaproteobacteria</taxon>
        <taxon>Alteromonadales</taxon>
        <taxon>Shewanellaceae</taxon>
        <taxon>Shewanella</taxon>
    </lineage>
</organism>
<sequence>GVCKVWFGDLSDRSFHTEFPSQVIYTSEQLFRVLLTFILLMPLFSLAD</sequence>
<protein>
    <submittedName>
        <fullName evidence="2">Uncharacterized protein</fullName>
    </submittedName>
</protein>
<evidence type="ECO:0000313" key="3">
    <source>
        <dbReference type="Proteomes" id="UP000294832"/>
    </source>
</evidence>
<dbReference type="EMBL" id="SLWF01000016">
    <property type="protein sequence ID" value="TCN83098.1"/>
    <property type="molecule type" value="Genomic_DNA"/>
</dbReference>
<name>A0A4R2F8Q0_9GAMM</name>
<keyword evidence="3" id="KW-1185">Reference proteome</keyword>
<dbReference type="AlphaFoldDB" id="A0A4R2F8Q0"/>
<keyword evidence="1" id="KW-1133">Transmembrane helix</keyword>
<keyword evidence="1" id="KW-0472">Membrane</keyword>
<proteinExistence type="predicted"/>
<accession>A0A4R2F8Q0</accession>
<comment type="caution">
    <text evidence="2">The sequence shown here is derived from an EMBL/GenBank/DDBJ whole genome shotgun (WGS) entry which is preliminary data.</text>
</comment>
<feature type="non-terminal residue" evidence="2">
    <location>
        <position position="1"/>
    </location>
</feature>
<evidence type="ECO:0000313" key="2">
    <source>
        <dbReference type="EMBL" id="TCN83098.1"/>
    </source>
</evidence>
<reference evidence="2 3" key="1">
    <citation type="submission" date="2019-03" db="EMBL/GenBank/DDBJ databases">
        <title>Freshwater and sediment microbial communities from various areas in North America, analyzing microbe dynamics in response to fracking.</title>
        <authorList>
            <person name="Lamendella R."/>
        </authorList>
    </citation>
    <scope>NUCLEOTIDE SEQUENCE [LARGE SCALE GENOMIC DNA]</scope>
    <source>
        <strain evidence="2 3">74A</strain>
    </source>
</reference>
<keyword evidence="1" id="KW-0812">Transmembrane</keyword>
<dbReference type="Proteomes" id="UP000294832">
    <property type="component" value="Unassembled WGS sequence"/>
</dbReference>
<evidence type="ECO:0000256" key="1">
    <source>
        <dbReference type="SAM" id="Phobius"/>
    </source>
</evidence>